<dbReference type="InterPro" id="IPR020846">
    <property type="entry name" value="MFS_dom"/>
</dbReference>
<feature type="transmembrane region" description="Helical" evidence="6">
    <location>
        <begin position="172"/>
        <end position="192"/>
    </location>
</feature>
<evidence type="ECO:0000256" key="2">
    <source>
        <dbReference type="ARBA" id="ARBA00022692"/>
    </source>
</evidence>
<evidence type="ECO:0000313" key="8">
    <source>
        <dbReference type="EMBL" id="PYI08580.1"/>
    </source>
</evidence>
<feature type="transmembrane region" description="Helical" evidence="6">
    <location>
        <begin position="409"/>
        <end position="434"/>
    </location>
</feature>
<evidence type="ECO:0000259" key="7">
    <source>
        <dbReference type="PROSITE" id="PS50850"/>
    </source>
</evidence>
<dbReference type="SUPFAM" id="SSF103473">
    <property type="entry name" value="MFS general substrate transporter"/>
    <property type="match status" value="1"/>
</dbReference>
<protein>
    <submittedName>
        <fullName evidence="8">MFS general substrate transporter</fullName>
    </submittedName>
</protein>
<feature type="transmembrane region" description="Helical" evidence="6">
    <location>
        <begin position="441"/>
        <end position="469"/>
    </location>
</feature>
<feature type="transmembrane region" description="Helical" evidence="6">
    <location>
        <begin position="139"/>
        <end position="160"/>
    </location>
</feature>
<evidence type="ECO:0000256" key="3">
    <source>
        <dbReference type="ARBA" id="ARBA00022989"/>
    </source>
</evidence>
<comment type="subcellular location">
    <subcellularLocation>
        <location evidence="1">Membrane</location>
        <topology evidence="1">Multi-pass membrane protein</topology>
    </subcellularLocation>
</comment>
<dbReference type="GO" id="GO:0022857">
    <property type="term" value="F:transmembrane transporter activity"/>
    <property type="evidence" value="ECO:0007669"/>
    <property type="project" value="InterPro"/>
</dbReference>
<feature type="compositionally biased region" description="Polar residues" evidence="5">
    <location>
        <begin position="13"/>
        <end position="31"/>
    </location>
</feature>
<feature type="transmembrane region" description="Helical" evidence="6">
    <location>
        <begin position="47"/>
        <end position="68"/>
    </location>
</feature>
<feature type="transmembrane region" description="Helical" evidence="6">
    <location>
        <begin position="379"/>
        <end position="403"/>
    </location>
</feature>
<evidence type="ECO:0000256" key="5">
    <source>
        <dbReference type="SAM" id="MobiDB-lite"/>
    </source>
</evidence>
<dbReference type="AlphaFoldDB" id="A0A319EG84"/>
<dbReference type="InterPro" id="IPR011701">
    <property type="entry name" value="MFS"/>
</dbReference>
<dbReference type="GO" id="GO:0016020">
    <property type="term" value="C:membrane"/>
    <property type="evidence" value="ECO:0007669"/>
    <property type="project" value="UniProtKB-SubCell"/>
</dbReference>
<feature type="transmembrane region" description="Helical" evidence="6">
    <location>
        <begin position="489"/>
        <end position="509"/>
    </location>
</feature>
<feature type="transmembrane region" description="Helical" evidence="6">
    <location>
        <begin position="113"/>
        <end position="133"/>
    </location>
</feature>
<dbReference type="EMBL" id="KZ826333">
    <property type="protein sequence ID" value="PYI08580.1"/>
    <property type="molecule type" value="Genomic_DNA"/>
</dbReference>
<name>A0A319EG84_ASPSB</name>
<evidence type="ECO:0000256" key="6">
    <source>
        <dbReference type="SAM" id="Phobius"/>
    </source>
</evidence>
<feature type="transmembrane region" description="Helical" evidence="6">
    <location>
        <begin position="272"/>
        <end position="291"/>
    </location>
</feature>
<organism evidence="8 9">
    <name type="scientific">Aspergillus sclerotiicarbonarius (strain CBS 121057 / IBT 28362)</name>
    <dbReference type="NCBI Taxonomy" id="1448318"/>
    <lineage>
        <taxon>Eukaryota</taxon>
        <taxon>Fungi</taxon>
        <taxon>Dikarya</taxon>
        <taxon>Ascomycota</taxon>
        <taxon>Pezizomycotina</taxon>
        <taxon>Eurotiomycetes</taxon>
        <taxon>Eurotiomycetidae</taxon>
        <taxon>Eurotiales</taxon>
        <taxon>Aspergillaceae</taxon>
        <taxon>Aspergillus</taxon>
        <taxon>Aspergillus subgen. Circumdati</taxon>
    </lineage>
</organism>
<feature type="transmembrane region" description="Helical" evidence="6">
    <location>
        <begin position="204"/>
        <end position="223"/>
    </location>
</feature>
<feature type="transmembrane region" description="Helical" evidence="6">
    <location>
        <begin position="88"/>
        <end position="106"/>
    </location>
</feature>
<dbReference type="Gene3D" id="1.20.1250.20">
    <property type="entry name" value="MFS general substrate transporter like domains"/>
    <property type="match status" value="2"/>
</dbReference>
<evidence type="ECO:0000256" key="1">
    <source>
        <dbReference type="ARBA" id="ARBA00004141"/>
    </source>
</evidence>
<evidence type="ECO:0000313" key="9">
    <source>
        <dbReference type="Proteomes" id="UP000248423"/>
    </source>
</evidence>
<keyword evidence="4 6" id="KW-0472">Membrane</keyword>
<keyword evidence="2 6" id="KW-0812">Transmembrane</keyword>
<keyword evidence="3 6" id="KW-1133">Transmembrane helix</keyword>
<sequence>MEEIIELQEIPASPNTKQDTEGQPISEQPTSGDDVRPEEKAPKNAPLVILCIACITFISSYLSGLVTVSVPQIATDLHLSPGMELWPVSMYALGTGCTLLISGAMSDAAGNKILFLLGCFLQSVFSMACGLAQSGTELIIFRVVSGVAASLCLPSAMSIISEHFPAGKLRNFAFALMGCGQPIGFGVGILLGGIFADTVGWRRGFHSAAIANTPAFLLSWWQLPKSKEGSVSWNHLVFGIDWIGAIAASAALAILSYALAIITGDVNKIHDASTIALFCIAGTLLIGFVLWQGRQERRSKPTLIKNSLWKKAAFTSICVNVFMIWGAFNAFEQVINFFFQDVQKISVLGTSVRFIPACVMGLLASLMTGLILHRIRADAIITFATVISSISPLLMALVSPQWAYWHGEFFAVCLNPVAADVLFTVSTILIAGMFPAETQGLAAGVFNTVAQVGRSIGLALVALISSSITDKSFPVKDQSPEALLVGYRAAFWFLFAMNVGSLGVSFVGLRKVGNVVKKKSV</sequence>
<feature type="transmembrane region" description="Helical" evidence="6">
    <location>
        <begin position="312"/>
        <end position="331"/>
    </location>
</feature>
<dbReference type="VEuPathDB" id="FungiDB:BO78DRAFT_416475"/>
<feature type="region of interest" description="Disordered" evidence="5">
    <location>
        <begin position="1"/>
        <end position="40"/>
    </location>
</feature>
<dbReference type="InterPro" id="IPR036259">
    <property type="entry name" value="MFS_trans_sf"/>
</dbReference>
<proteinExistence type="predicted"/>
<keyword evidence="9" id="KW-1185">Reference proteome</keyword>
<dbReference type="OrthoDB" id="2130629at2759"/>
<feature type="domain" description="Major facilitator superfamily (MFS) profile" evidence="7">
    <location>
        <begin position="48"/>
        <end position="513"/>
    </location>
</feature>
<reference evidence="8 9" key="1">
    <citation type="submission" date="2018-02" db="EMBL/GenBank/DDBJ databases">
        <title>The genomes of Aspergillus section Nigri reveals drivers in fungal speciation.</title>
        <authorList>
            <consortium name="DOE Joint Genome Institute"/>
            <person name="Vesth T.C."/>
            <person name="Nybo J."/>
            <person name="Theobald S."/>
            <person name="Brandl J."/>
            <person name="Frisvad J.C."/>
            <person name="Nielsen K.F."/>
            <person name="Lyhne E.K."/>
            <person name="Kogle M.E."/>
            <person name="Kuo A."/>
            <person name="Riley R."/>
            <person name="Clum A."/>
            <person name="Nolan M."/>
            <person name="Lipzen A."/>
            <person name="Salamov A."/>
            <person name="Henrissat B."/>
            <person name="Wiebenga A."/>
            <person name="De vries R.P."/>
            <person name="Grigoriev I.V."/>
            <person name="Mortensen U.H."/>
            <person name="Andersen M.R."/>
            <person name="Baker S.E."/>
        </authorList>
    </citation>
    <scope>NUCLEOTIDE SEQUENCE [LARGE SCALE GENOMIC DNA]</scope>
    <source>
        <strain evidence="8 9">CBS 121057</strain>
    </source>
</reference>
<dbReference type="Proteomes" id="UP000248423">
    <property type="component" value="Unassembled WGS sequence"/>
</dbReference>
<dbReference type="PANTHER" id="PTHR42718">
    <property type="entry name" value="MAJOR FACILITATOR SUPERFAMILY MULTIDRUG TRANSPORTER MFSC"/>
    <property type="match status" value="1"/>
</dbReference>
<feature type="transmembrane region" description="Helical" evidence="6">
    <location>
        <begin position="235"/>
        <end position="260"/>
    </location>
</feature>
<dbReference type="PROSITE" id="PS50850">
    <property type="entry name" value="MFS"/>
    <property type="match status" value="1"/>
</dbReference>
<dbReference type="Pfam" id="PF07690">
    <property type="entry name" value="MFS_1"/>
    <property type="match status" value="1"/>
</dbReference>
<feature type="transmembrane region" description="Helical" evidence="6">
    <location>
        <begin position="351"/>
        <end position="372"/>
    </location>
</feature>
<evidence type="ECO:0000256" key="4">
    <source>
        <dbReference type="ARBA" id="ARBA00023136"/>
    </source>
</evidence>
<accession>A0A319EG84</accession>
<dbReference type="PANTHER" id="PTHR42718:SF27">
    <property type="entry name" value="TRANSPORTER, PUTATIVE-RELATED"/>
    <property type="match status" value="1"/>
</dbReference>
<gene>
    <name evidence="8" type="ORF">BO78DRAFT_416475</name>
</gene>